<dbReference type="CTD" id="55602"/>
<dbReference type="Pfam" id="PF26535">
    <property type="entry name" value="DSRM_CARF"/>
    <property type="match status" value="1"/>
</dbReference>
<feature type="domain" description="XRN2-binding (XTBD)" evidence="5">
    <location>
        <begin position="25"/>
        <end position="129"/>
    </location>
</feature>
<organism evidence="6 7">
    <name type="scientific">Microcaecilia unicolor</name>
    <dbReference type="NCBI Taxonomy" id="1415580"/>
    <lineage>
        <taxon>Eukaryota</taxon>
        <taxon>Metazoa</taxon>
        <taxon>Chordata</taxon>
        <taxon>Craniata</taxon>
        <taxon>Vertebrata</taxon>
        <taxon>Euteleostomi</taxon>
        <taxon>Amphibia</taxon>
        <taxon>Gymnophiona</taxon>
        <taxon>Siphonopidae</taxon>
        <taxon>Microcaecilia</taxon>
    </lineage>
</organism>
<dbReference type="GO" id="GO:0005654">
    <property type="term" value="C:nucleoplasm"/>
    <property type="evidence" value="ECO:0007669"/>
    <property type="project" value="UniProtKB-SubCell"/>
</dbReference>
<dbReference type="GeneID" id="115461587"/>
<sequence>MAADQVPELLRDNQAPQFQDLALWVDEQRGENEPEKHWAHRREFILRNLENFGVPDIGSSTLPPSSQLNRLIAFSMVWANHVFMGCRYPVKVMDKVLTMGKGIEVNDAPTHTTRDELVSKVKKRGISSSNEGIEQPCKKKVPEDNRAYKTIISDVDTKKAEVPSLLENLMQRKEEKGAKSAVPSSSNQRDVPLGTAPLSASQRGAQMSTTKGEALLGLAPSLNINKREALFGVTPLSSTDQREGAAPPLGTNQQEALLGAVPSSRINPREAHLGVAPSLSANQREALLEAAPLSPNQQEAPFLSHNQESPLGAAPFLSHNQEAPLGAAPFLSHNQEAPLGAAPSSSHNQEALLGAAPSSSSNQREAPLGAAPSSSVNQGEAQLRDAPSLSSNQGEAPLGEAPSSSVNQGEAPLGAAPSSSSNRETPLGAAPSSSTNQEAPLGAAPSSSTNQREAPLGAAPSSSTNREAPLGEAPSSSTNQREAPLGEAPSSSTNQREAPLGEAPSSSTNQREAPLGAAPSSSTNQREAPLRAAPSSSTNQQDAPLGAAPSSNANREAPLAAPSLSTNKREAPLAAPSLSTNKREAPLGVAVFLSTNQREAPFLTAPSSSTNPQEAPLRTASSSSTNLRETPLGVAPFSSAIQRVAPLRAALSSSTNQRETLLGVALSLTTNQRETPSPSSNQRDALLGVAQVTGPKTDNSETFTRFTPVYSAVTEVKATYRPNQSTVSRSSERNTMSDSHLHIPSRGNSQAAESSVRVPHKLTADDAKEKQTFFNRLYKTVAWKLVSVGGFSSTVNHTEILKAAIESLKAALDVVFVPLKDLADLPQYKNSPENIVCELRCKSVYLGTGCGKSQENAKAVASREALKLFLKKKVVVKICKRKYNGKEVEDLVLLDEDARPSNLPPALRNPQDIL</sequence>
<evidence type="ECO:0000256" key="4">
    <source>
        <dbReference type="SAM" id="MobiDB-lite"/>
    </source>
</evidence>
<evidence type="ECO:0000313" key="6">
    <source>
        <dbReference type="Proteomes" id="UP000515156"/>
    </source>
</evidence>
<dbReference type="Proteomes" id="UP000515156">
    <property type="component" value="Chromosome 2"/>
</dbReference>
<dbReference type="PANTHER" id="PTHR16148">
    <property type="entry name" value="NF-KAPPA-B-REPRESSING FACTOR-RELATED"/>
    <property type="match status" value="1"/>
</dbReference>
<evidence type="ECO:0000256" key="2">
    <source>
        <dbReference type="ARBA" id="ARBA00010053"/>
    </source>
</evidence>
<feature type="region of interest" description="Disordered" evidence="4">
    <location>
        <begin position="721"/>
        <end position="759"/>
    </location>
</feature>
<comment type="subcellular location">
    <subcellularLocation>
        <location evidence="1">Nucleus</location>
        <location evidence="1">Nucleoplasm</location>
    </subcellularLocation>
</comment>
<dbReference type="PANTHER" id="PTHR16148:SF11">
    <property type="entry name" value="CDKN2A-INTERACTING PROTEIN"/>
    <property type="match status" value="1"/>
</dbReference>
<evidence type="ECO:0000256" key="3">
    <source>
        <dbReference type="ARBA" id="ARBA00023242"/>
    </source>
</evidence>
<accession>A0A6P7X9X2</accession>
<feature type="region of interest" description="Disordered" evidence="4">
    <location>
        <begin position="173"/>
        <end position="208"/>
    </location>
</feature>
<feature type="region of interest" description="Disordered" evidence="4">
    <location>
        <begin position="335"/>
        <end position="582"/>
    </location>
</feature>
<feature type="region of interest" description="Disordered" evidence="4">
    <location>
        <begin position="602"/>
        <end position="631"/>
    </location>
</feature>
<dbReference type="AlphaFoldDB" id="A0A6P7X9X2"/>
<name>A0A6P7X9X2_9AMPH</name>
<dbReference type="GO" id="GO:0005730">
    <property type="term" value="C:nucleolus"/>
    <property type="evidence" value="ECO:0007669"/>
    <property type="project" value="TreeGrafter"/>
</dbReference>
<dbReference type="RefSeq" id="XP_030047375.1">
    <property type="nucleotide sequence ID" value="XM_030191515.1"/>
</dbReference>
<feature type="compositionally biased region" description="Polar residues" evidence="4">
    <location>
        <begin position="198"/>
        <end position="208"/>
    </location>
</feature>
<protein>
    <submittedName>
        <fullName evidence="7">CDKN2A-interacting protein isoform X2</fullName>
    </submittedName>
</protein>
<evidence type="ECO:0000313" key="7">
    <source>
        <dbReference type="RefSeq" id="XP_030047375.1"/>
    </source>
</evidence>
<evidence type="ECO:0000256" key="1">
    <source>
        <dbReference type="ARBA" id="ARBA00004642"/>
    </source>
</evidence>
<feature type="compositionally biased region" description="Polar residues" evidence="4">
    <location>
        <begin position="605"/>
        <end position="628"/>
    </location>
</feature>
<comment type="similarity">
    <text evidence="2">Belongs to the CARF family.</text>
</comment>
<reference evidence="7" key="1">
    <citation type="submission" date="2025-08" db="UniProtKB">
        <authorList>
            <consortium name="RefSeq"/>
        </authorList>
    </citation>
    <scope>IDENTIFICATION</scope>
</reference>
<keyword evidence="3" id="KW-0539">Nucleus</keyword>
<feature type="compositionally biased region" description="Polar residues" evidence="4">
    <location>
        <begin position="721"/>
        <end position="738"/>
    </location>
</feature>
<dbReference type="PROSITE" id="PS51827">
    <property type="entry name" value="XTBD"/>
    <property type="match status" value="1"/>
</dbReference>
<keyword evidence="6" id="KW-1185">Reference proteome</keyword>
<gene>
    <name evidence="7" type="primary">CDKN2AIP</name>
</gene>
<dbReference type="InterPro" id="IPR058828">
    <property type="entry name" value="DSRM_CARF/NKRF"/>
</dbReference>
<dbReference type="Pfam" id="PF11952">
    <property type="entry name" value="XTBD"/>
    <property type="match status" value="1"/>
</dbReference>
<proteinExistence type="inferred from homology"/>
<evidence type="ECO:0000259" key="5">
    <source>
        <dbReference type="PROSITE" id="PS51827"/>
    </source>
</evidence>
<dbReference type="InterPro" id="IPR021859">
    <property type="entry name" value="XTBD"/>
</dbReference>